<reference evidence="3 4" key="2">
    <citation type="journal article" date="2012" name="Proc. Natl. Acad. Sci. U.S.A.">
        <title>Gain and loss of multiple functionally related, horizontally transferred genes in the reduced genomes of two microsporidian parasites.</title>
        <authorList>
            <person name="Pombert J.-F."/>
            <person name="Selman M."/>
            <person name="Burki F."/>
            <person name="Bardell F.T."/>
            <person name="Farinelli L."/>
            <person name="Solter L.F."/>
            <person name="Whitman D.W."/>
            <person name="Weiss L.M."/>
            <person name="Corradi N."/>
            <person name="Keeling P.J."/>
        </authorList>
    </citation>
    <scope>NUCLEOTIDE SEQUENCE [LARGE SCALE GENOMIC DNA]</scope>
    <source>
        <strain evidence="3 4">ATCC 50506</strain>
    </source>
</reference>
<comment type="subcellular location">
    <subcellularLocation>
        <location evidence="1">Nucleus</location>
    </subcellularLocation>
    <subcellularLocation>
        <location evidence="1">Chromosome</location>
        <location evidence="1">Centromere</location>
        <location evidence="1">Kinetochore</location>
    </subcellularLocation>
</comment>
<feature type="coiled-coil region" evidence="2">
    <location>
        <begin position="42"/>
        <end position="104"/>
    </location>
</feature>
<dbReference type="Proteomes" id="UP000002313">
    <property type="component" value="Chromosome II"/>
</dbReference>
<keyword evidence="2" id="KW-0175">Coiled coil</keyword>
<dbReference type="VEuPathDB" id="MicrosporidiaDB:Eint_021440"/>
<keyword evidence="4" id="KW-1185">Reference proteome</keyword>
<dbReference type="GO" id="GO:0000776">
    <property type="term" value="C:kinetochore"/>
    <property type="evidence" value="ECO:0007669"/>
    <property type="project" value="UniProtKB-KW"/>
</dbReference>
<keyword evidence="1" id="KW-0995">Kinetochore</keyword>
<dbReference type="GO" id="GO:0005634">
    <property type="term" value="C:nucleus"/>
    <property type="evidence" value="ECO:0007669"/>
    <property type="project" value="UniProtKB-SubCell"/>
</dbReference>
<keyword evidence="1" id="KW-0132">Cell division</keyword>
<sequence>MEEAKTLLQDLCEKFKNPAEKNILMALDSQRKEERLKMETVTRTLQENVQLFKKKNMQLEGEVRKYSYTHSKKNDAFVEINNEKLRLAKKIVELEDENEKIKAGIITTDKRIQEKEEKLRALSRPSFNEIYLEIVKGFGTEFIEGDGRKYCRIKSKKMGDVFTIDIGSDVSLFEITNSIWEKI</sequence>
<gene>
    <name evidence="3" type="ORF">Eint_021440</name>
</gene>
<dbReference type="GeneID" id="9698684"/>
<keyword evidence="1" id="KW-0158">Chromosome</keyword>
<comment type="subunit">
    <text evidence="1">Component of the NDC80 complex.</text>
</comment>
<comment type="similarity">
    <text evidence="1">Belongs to the SPC24 family.</text>
</comment>
<dbReference type="OrthoDB" id="2195638at2759"/>
<dbReference type="GO" id="GO:0051301">
    <property type="term" value="P:cell division"/>
    <property type="evidence" value="ECO:0007669"/>
    <property type="project" value="UniProtKB-UniRule"/>
</dbReference>
<name>E0S606_ENCIT</name>
<evidence type="ECO:0000256" key="1">
    <source>
        <dbReference type="RuleBase" id="RU368011"/>
    </source>
</evidence>
<dbReference type="HOGENOM" id="CLU_126684_0_0_1"/>
<keyword evidence="1" id="KW-0137">Centromere</keyword>
<dbReference type="InterPro" id="IPR013252">
    <property type="entry name" value="Ndc80_Spc24"/>
</dbReference>
<dbReference type="Pfam" id="PF08286">
    <property type="entry name" value="Spc24"/>
    <property type="match status" value="1"/>
</dbReference>
<protein>
    <recommendedName>
        <fullName evidence="1">Kinetochore protein Spc24</fullName>
    </recommendedName>
</protein>
<evidence type="ECO:0000313" key="3">
    <source>
        <dbReference type="EMBL" id="ADM11141.1"/>
    </source>
</evidence>
<evidence type="ECO:0000256" key="2">
    <source>
        <dbReference type="SAM" id="Coils"/>
    </source>
</evidence>
<dbReference type="KEGG" id="ein:Eint_021440"/>
<dbReference type="AlphaFoldDB" id="E0S606"/>
<evidence type="ECO:0000313" key="4">
    <source>
        <dbReference type="Proteomes" id="UP000002313"/>
    </source>
</evidence>
<reference evidence="3 4" key="1">
    <citation type="journal article" date="2010" name="Nat. Commun.">
        <title>The complete sequence of the smallest known nuclear genome from the microsporidian Encephalitozoon intestinalis.</title>
        <authorList>
            <person name="Corradi N."/>
            <person name="Pombert J.-F."/>
            <person name="Farinelli L."/>
            <person name="Didier E.S."/>
            <person name="Keeling P.J."/>
        </authorList>
    </citation>
    <scope>NUCLEOTIDE SEQUENCE [LARGE SCALE GENOMIC DNA]</scope>
    <source>
        <strain evidence="3 4">ATCC 50506</strain>
    </source>
</reference>
<proteinExistence type="inferred from homology"/>
<keyword evidence="1" id="KW-0131">Cell cycle</keyword>
<keyword evidence="1" id="KW-0498">Mitosis</keyword>
<comment type="function">
    <text evidence="1">Acts as a component of the essential kinetochore-associated NDC80 complex, which is required for chromosome segregation and spindle checkpoint activity.</text>
</comment>
<organism evidence="3 4">
    <name type="scientific">Encephalitozoon intestinalis (strain ATCC 50506)</name>
    <name type="common">Microsporidian parasite</name>
    <name type="synonym">Septata intestinalis</name>
    <dbReference type="NCBI Taxonomy" id="876142"/>
    <lineage>
        <taxon>Eukaryota</taxon>
        <taxon>Fungi</taxon>
        <taxon>Fungi incertae sedis</taxon>
        <taxon>Microsporidia</taxon>
        <taxon>Unikaryonidae</taxon>
        <taxon>Encephalitozoon</taxon>
    </lineage>
</organism>
<accession>E0S606</accession>
<dbReference type="RefSeq" id="XP_003072501.1">
    <property type="nucleotide sequence ID" value="XM_003072455.1"/>
</dbReference>
<dbReference type="EMBL" id="CP001943">
    <property type="protein sequence ID" value="ADM11141.1"/>
    <property type="molecule type" value="Genomic_DNA"/>
</dbReference>
<keyword evidence="1" id="KW-0539">Nucleus</keyword>